<dbReference type="InterPro" id="IPR008937">
    <property type="entry name" value="Ras-like_GEF"/>
</dbReference>
<evidence type="ECO:0000259" key="4">
    <source>
        <dbReference type="PROSITE" id="PS50009"/>
    </source>
</evidence>
<name>A0A7R9BKF9_9CRUS</name>
<evidence type="ECO:0000256" key="2">
    <source>
        <dbReference type="PROSITE-ProRule" id="PRU00168"/>
    </source>
</evidence>
<dbReference type="AlphaFoldDB" id="A0A7R9BKF9"/>
<dbReference type="PROSITE" id="PS50009">
    <property type="entry name" value="RASGEF_CAT"/>
    <property type="match status" value="1"/>
</dbReference>
<keyword evidence="1 2" id="KW-0344">Guanine-nucleotide releasing factor</keyword>
<dbReference type="InterPro" id="IPR023578">
    <property type="entry name" value="Ras_GEF_dom_sf"/>
</dbReference>
<dbReference type="Pfam" id="PF00617">
    <property type="entry name" value="RasGEF"/>
    <property type="match status" value="1"/>
</dbReference>
<dbReference type="OrthoDB" id="10254377at2759"/>
<dbReference type="GO" id="GO:0005886">
    <property type="term" value="C:plasma membrane"/>
    <property type="evidence" value="ECO:0007669"/>
    <property type="project" value="TreeGrafter"/>
</dbReference>
<evidence type="ECO:0000313" key="6">
    <source>
        <dbReference type="Proteomes" id="UP000678499"/>
    </source>
</evidence>
<protein>
    <recommendedName>
        <fullName evidence="4">Ras-GEF domain-containing protein</fullName>
    </recommendedName>
</protein>
<dbReference type="PANTHER" id="PTHR23113:SF368">
    <property type="entry name" value="CELL DIVISION CONTROL PROTEIN 25"/>
    <property type="match status" value="1"/>
</dbReference>
<dbReference type="EMBL" id="CAJPEX010000694">
    <property type="protein sequence ID" value="CAG0916888.1"/>
    <property type="molecule type" value="Genomic_DNA"/>
</dbReference>
<keyword evidence="6" id="KW-1185">Reference proteome</keyword>
<sequence>MRAKVICHLLKTCRHLKTLQNLNSEAALVSALRNAAIYRLYKTWALVPTKEKDYLSRRSEFLLEKGQFRVFLEGAAPPCVPFLGPFLTELITVEEAYRDADGSNCASVESRKRKMDDVLHGVLRFQTSNYQKLRSVEALQRYINSRKYINALFKFTEDELYKRSLTLEPQESPSRRPSNSEKITFSIGSPTKTFSRTRSVASLIIQQTSSLVAGNVAMLGNLENLVCGKEGKFPFSHRKARSLETRTNIAEDGYKRSAEMSDKPRSVSTCITPICLMGDVTRSSLSAESAHDQYDLNGEQGNPAQMGSHQRALGSVSSSVSSMMLYPGSHGSWYGSVVRRRALKKNHRKVRWAKQKDYWMELHGCRLFMFSHRLLGDK</sequence>
<reference evidence="5" key="1">
    <citation type="submission" date="2020-11" db="EMBL/GenBank/DDBJ databases">
        <authorList>
            <person name="Tran Van P."/>
        </authorList>
    </citation>
    <scope>NUCLEOTIDE SEQUENCE</scope>
</reference>
<dbReference type="GO" id="GO:0007265">
    <property type="term" value="P:Ras protein signal transduction"/>
    <property type="evidence" value="ECO:0007669"/>
    <property type="project" value="TreeGrafter"/>
</dbReference>
<dbReference type="GO" id="GO:0005085">
    <property type="term" value="F:guanyl-nucleotide exchange factor activity"/>
    <property type="evidence" value="ECO:0007669"/>
    <property type="project" value="UniProtKB-KW"/>
</dbReference>
<feature type="compositionally biased region" description="Polar residues" evidence="3">
    <location>
        <begin position="299"/>
        <end position="308"/>
    </location>
</feature>
<gene>
    <name evidence="5" type="ORF">NMOB1V02_LOCUS4486</name>
</gene>
<feature type="region of interest" description="Disordered" evidence="3">
    <location>
        <begin position="288"/>
        <end position="311"/>
    </location>
</feature>
<accession>A0A7R9BKF9</accession>
<evidence type="ECO:0000256" key="1">
    <source>
        <dbReference type="ARBA" id="ARBA00022658"/>
    </source>
</evidence>
<dbReference type="EMBL" id="OA882731">
    <property type="protein sequence ID" value="CAD7276736.1"/>
    <property type="molecule type" value="Genomic_DNA"/>
</dbReference>
<dbReference type="InterPro" id="IPR036964">
    <property type="entry name" value="RASGEF_cat_dom_sf"/>
</dbReference>
<proteinExistence type="predicted"/>
<feature type="domain" description="Ras-GEF" evidence="4">
    <location>
        <begin position="1"/>
        <end position="170"/>
    </location>
</feature>
<feature type="compositionally biased region" description="Polar residues" evidence="3">
    <location>
        <begin position="167"/>
        <end position="190"/>
    </location>
</feature>
<organism evidence="5">
    <name type="scientific">Notodromas monacha</name>
    <dbReference type="NCBI Taxonomy" id="399045"/>
    <lineage>
        <taxon>Eukaryota</taxon>
        <taxon>Metazoa</taxon>
        <taxon>Ecdysozoa</taxon>
        <taxon>Arthropoda</taxon>
        <taxon>Crustacea</taxon>
        <taxon>Oligostraca</taxon>
        <taxon>Ostracoda</taxon>
        <taxon>Podocopa</taxon>
        <taxon>Podocopida</taxon>
        <taxon>Cypridocopina</taxon>
        <taxon>Cypridoidea</taxon>
        <taxon>Cyprididae</taxon>
        <taxon>Notodromas</taxon>
    </lineage>
</organism>
<dbReference type="Gene3D" id="1.10.840.10">
    <property type="entry name" value="Ras guanine-nucleotide exchange factors catalytic domain"/>
    <property type="match status" value="1"/>
</dbReference>
<dbReference type="PANTHER" id="PTHR23113">
    <property type="entry name" value="GUANINE NUCLEOTIDE EXCHANGE FACTOR"/>
    <property type="match status" value="1"/>
</dbReference>
<evidence type="ECO:0000313" key="5">
    <source>
        <dbReference type="EMBL" id="CAD7276736.1"/>
    </source>
</evidence>
<dbReference type="InterPro" id="IPR001895">
    <property type="entry name" value="RASGEF_cat_dom"/>
</dbReference>
<feature type="region of interest" description="Disordered" evidence="3">
    <location>
        <begin position="166"/>
        <end position="190"/>
    </location>
</feature>
<evidence type="ECO:0000256" key="3">
    <source>
        <dbReference type="SAM" id="MobiDB-lite"/>
    </source>
</evidence>
<dbReference type="SMART" id="SM00147">
    <property type="entry name" value="RasGEF"/>
    <property type="match status" value="1"/>
</dbReference>
<dbReference type="SUPFAM" id="SSF48366">
    <property type="entry name" value="Ras GEF"/>
    <property type="match status" value="1"/>
</dbReference>
<dbReference type="Proteomes" id="UP000678499">
    <property type="component" value="Unassembled WGS sequence"/>
</dbReference>